<feature type="compositionally biased region" description="Basic and acidic residues" evidence="1">
    <location>
        <begin position="9"/>
        <end position="24"/>
    </location>
</feature>
<organism evidence="2">
    <name type="scientific">uncultured Solirubrobacterales bacterium</name>
    <dbReference type="NCBI Taxonomy" id="768556"/>
    <lineage>
        <taxon>Bacteria</taxon>
        <taxon>Bacillati</taxon>
        <taxon>Actinomycetota</taxon>
        <taxon>Thermoleophilia</taxon>
        <taxon>Solirubrobacterales</taxon>
        <taxon>environmental samples</taxon>
    </lineage>
</organism>
<dbReference type="EMBL" id="CADCVU010000125">
    <property type="protein sequence ID" value="CAA9504682.1"/>
    <property type="molecule type" value="Genomic_DNA"/>
</dbReference>
<protein>
    <submittedName>
        <fullName evidence="2">Uncharacterized protein</fullName>
    </submittedName>
</protein>
<proteinExistence type="predicted"/>
<feature type="region of interest" description="Disordered" evidence="1">
    <location>
        <begin position="1"/>
        <end position="42"/>
    </location>
</feature>
<sequence>MSESTGCGHDVDVRPTRSEQRFGRPVDTTVRPIFDPLGKVTE</sequence>
<dbReference type="AlphaFoldDB" id="A0A6J4ST92"/>
<name>A0A6J4ST92_9ACTN</name>
<evidence type="ECO:0000313" key="2">
    <source>
        <dbReference type="EMBL" id="CAA9504682.1"/>
    </source>
</evidence>
<gene>
    <name evidence="2" type="ORF">AVDCRST_MAG45-1527</name>
</gene>
<accession>A0A6J4ST92</accession>
<reference evidence="2" key="1">
    <citation type="submission" date="2020-02" db="EMBL/GenBank/DDBJ databases">
        <authorList>
            <person name="Meier V. D."/>
        </authorList>
    </citation>
    <scope>NUCLEOTIDE SEQUENCE</scope>
    <source>
        <strain evidence="2">AVDCRST_MAG45</strain>
    </source>
</reference>
<evidence type="ECO:0000256" key="1">
    <source>
        <dbReference type="SAM" id="MobiDB-lite"/>
    </source>
</evidence>